<protein>
    <submittedName>
        <fullName evidence="2">Uncharacterized protein</fullName>
    </submittedName>
</protein>
<proteinExistence type="predicted"/>
<accession>A0A538TB44</accession>
<dbReference type="Proteomes" id="UP000317716">
    <property type="component" value="Unassembled WGS sequence"/>
</dbReference>
<reference evidence="2 3" key="1">
    <citation type="journal article" date="2019" name="Nat. Microbiol.">
        <title>Mediterranean grassland soil C-N compound turnover is dependent on rainfall and depth, and is mediated by genomically divergent microorganisms.</title>
        <authorList>
            <person name="Diamond S."/>
            <person name="Andeer P.F."/>
            <person name="Li Z."/>
            <person name="Crits-Christoph A."/>
            <person name="Burstein D."/>
            <person name="Anantharaman K."/>
            <person name="Lane K.R."/>
            <person name="Thomas B.C."/>
            <person name="Pan C."/>
            <person name="Northen T.R."/>
            <person name="Banfield J.F."/>
        </authorList>
    </citation>
    <scope>NUCLEOTIDE SEQUENCE [LARGE SCALE GENOMIC DNA]</scope>
    <source>
        <strain evidence="2">WS_2</strain>
    </source>
</reference>
<dbReference type="EMBL" id="VBOS01000012">
    <property type="protein sequence ID" value="TMQ60764.1"/>
    <property type="molecule type" value="Genomic_DNA"/>
</dbReference>
<sequence length="59" mass="6693">MLNRTLRDLLWLGSILAVAAFVFVVVRRLFHAQAADPLETSILEHATRFASLEPLYLEP</sequence>
<name>A0A538TB44_UNCEI</name>
<evidence type="ECO:0000256" key="1">
    <source>
        <dbReference type="SAM" id="Phobius"/>
    </source>
</evidence>
<gene>
    <name evidence="2" type="ORF">E6K72_00385</name>
</gene>
<dbReference type="AlphaFoldDB" id="A0A538TB44"/>
<keyword evidence="1" id="KW-1133">Transmembrane helix</keyword>
<evidence type="ECO:0000313" key="2">
    <source>
        <dbReference type="EMBL" id="TMQ60764.1"/>
    </source>
</evidence>
<organism evidence="2 3">
    <name type="scientific">Eiseniibacteriota bacterium</name>
    <dbReference type="NCBI Taxonomy" id="2212470"/>
    <lineage>
        <taxon>Bacteria</taxon>
        <taxon>Candidatus Eiseniibacteriota</taxon>
    </lineage>
</organism>
<keyword evidence="1" id="KW-0812">Transmembrane</keyword>
<keyword evidence="1" id="KW-0472">Membrane</keyword>
<feature type="transmembrane region" description="Helical" evidence="1">
    <location>
        <begin position="9"/>
        <end position="30"/>
    </location>
</feature>
<comment type="caution">
    <text evidence="2">The sequence shown here is derived from an EMBL/GenBank/DDBJ whole genome shotgun (WGS) entry which is preliminary data.</text>
</comment>
<evidence type="ECO:0000313" key="3">
    <source>
        <dbReference type="Proteomes" id="UP000317716"/>
    </source>
</evidence>